<feature type="transmembrane region" description="Helical" evidence="1">
    <location>
        <begin position="159"/>
        <end position="178"/>
    </location>
</feature>
<feature type="transmembrane region" description="Helical" evidence="1">
    <location>
        <begin position="42"/>
        <end position="65"/>
    </location>
</feature>
<evidence type="ECO:0000313" key="3">
    <source>
        <dbReference type="Proteomes" id="UP000600588"/>
    </source>
</evidence>
<feature type="transmembrane region" description="Helical" evidence="1">
    <location>
        <begin position="134"/>
        <end position="153"/>
    </location>
</feature>
<keyword evidence="1" id="KW-1133">Transmembrane helix</keyword>
<dbReference type="Proteomes" id="UP000600588">
    <property type="component" value="Unassembled WGS sequence"/>
</dbReference>
<reference evidence="2 3" key="1">
    <citation type="submission" date="2020-09" db="EMBL/GenBank/DDBJ databases">
        <title>TT11 complete genome.</title>
        <authorList>
            <person name="Wu Z."/>
        </authorList>
    </citation>
    <scope>NUCLEOTIDE SEQUENCE [LARGE SCALE GENOMIC DNA]</scope>
    <source>
        <strain evidence="2 3">TT11</strain>
    </source>
</reference>
<keyword evidence="1" id="KW-0812">Transmembrane</keyword>
<evidence type="ECO:0000256" key="1">
    <source>
        <dbReference type="SAM" id="Phobius"/>
    </source>
</evidence>
<evidence type="ECO:0008006" key="4">
    <source>
        <dbReference type="Google" id="ProtNLM"/>
    </source>
</evidence>
<name>A0A8J6Q3X7_9FLAO</name>
<dbReference type="EMBL" id="JACVXB010000005">
    <property type="protein sequence ID" value="MBD0832840.1"/>
    <property type="molecule type" value="Genomic_DNA"/>
</dbReference>
<feature type="transmembrane region" description="Helical" evidence="1">
    <location>
        <begin position="85"/>
        <end position="113"/>
    </location>
</feature>
<protein>
    <recommendedName>
        <fullName evidence="4">Glycerophosphoryl diester phosphodiesterase membrane domain-containing protein</fullName>
    </recommendedName>
</protein>
<feature type="transmembrane region" description="Helical" evidence="1">
    <location>
        <begin position="199"/>
        <end position="228"/>
    </location>
</feature>
<keyword evidence="1" id="KW-0472">Membrane</keyword>
<accession>A0A8J6Q3X7</accession>
<keyword evidence="3" id="KW-1185">Reference proteome</keyword>
<proteinExistence type="predicted"/>
<evidence type="ECO:0000313" key="2">
    <source>
        <dbReference type="EMBL" id="MBD0832840.1"/>
    </source>
</evidence>
<gene>
    <name evidence="2" type="ORF">ICJ83_11915</name>
</gene>
<organism evidence="2 3">
    <name type="scientific">Aestuariibaculum sediminum</name>
    <dbReference type="NCBI Taxonomy" id="2770637"/>
    <lineage>
        <taxon>Bacteria</taxon>
        <taxon>Pseudomonadati</taxon>
        <taxon>Bacteroidota</taxon>
        <taxon>Flavobacteriia</taxon>
        <taxon>Flavobacteriales</taxon>
        <taxon>Flavobacteriaceae</taxon>
    </lineage>
</organism>
<comment type="caution">
    <text evidence="2">The sequence shown here is derived from an EMBL/GenBank/DDBJ whole genome shotgun (WGS) entry which is preliminary data.</text>
</comment>
<dbReference type="RefSeq" id="WP_188230632.1">
    <property type="nucleotide sequence ID" value="NZ_JACVXB010000005.1"/>
</dbReference>
<dbReference type="AlphaFoldDB" id="A0A8J6Q3X7"/>
<sequence>MNTLSSLSEKIAKAQTLDFGQIFSDALELYKKTWLQGFLMQLFALIVMLPILIIFYVPFIGVIIAQQNSGYADTEALENFMSSMSVPYIILLVACVIVLGTLTYALNAAFFNIMKKLDYNEQSTTSDFLAFFKMPYLIKIFLLMLVAVLIAIPSALLCYIPLIYTIVPMSFFMAVFAFNPDLSVGDIISVSFKLGNKKYFLSLGLLVLSYLCILVLSFVTCGVGGLFIQSFLFHPTYLIYKNVIGFNEAHVIDQIGETTE</sequence>